<dbReference type="Proteomes" id="UP001461498">
    <property type="component" value="Unassembled WGS sequence"/>
</dbReference>
<gene>
    <name evidence="2" type="ORF">O3M35_008621</name>
</gene>
<evidence type="ECO:0000313" key="3">
    <source>
        <dbReference type="Proteomes" id="UP001461498"/>
    </source>
</evidence>
<accession>A0AAW1D9M9</accession>
<dbReference type="SMART" id="SM00516">
    <property type="entry name" value="SEC14"/>
    <property type="match status" value="1"/>
</dbReference>
<dbReference type="PRINTS" id="PR00180">
    <property type="entry name" value="CRETINALDHBP"/>
</dbReference>
<dbReference type="InterPro" id="IPR001251">
    <property type="entry name" value="CRAL-TRIO_dom"/>
</dbReference>
<dbReference type="GO" id="GO:1902936">
    <property type="term" value="F:phosphatidylinositol bisphosphate binding"/>
    <property type="evidence" value="ECO:0007669"/>
    <property type="project" value="TreeGrafter"/>
</dbReference>
<keyword evidence="3" id="KW-1185">Reference proteome</keyword>
<organism evidence="2 3">
    <name type="scientific">Rhynocoris fuscipes</name>
    <dbReference type="NCBI Taxonomy" id="488301"/>
    <lineage>
        <taxon>Eukaryota</taxon>
        <taxon>Metazoa</taxon>
        <taxon>Ecdysozoa</taxon>
        <taxon>Arthropoda</taxon>
        <taxon>Hexapoda</taxon>
        <taxon>Insecta</taxon>
        <taxon>Pterygota</taxon>
        <taxon>Neoptera</taxon>
        <taxon>Paraneoptera</taxon>
        <taxon>Hemiptera</taxon>
        <taxon>Heteroptera</taxon>
        <taxon>Panheteroptera</taxon>
        <taxon>Cimicomorpha</taxon>
        <taxon>Reduviidae</taxon>
        <taxon>Harpactorinae</taxon>
        <taxon>Harpactorini</taxon>
        <taxon>Rhynocoris</taxon>
    </lineage>
</organism>
<dbReference type="CDD" id="cd00170">
    <property type="entry name" value="SEC14"/>
    <property type="match status" value="1"/>
</dbReference>
<dbReference type="PROSITE" id="PS50191">
    <property type="entry name" value="CRAL_TRIO"/>
    <property type="match status" value="1"/>
</dbReference>
<dbReference type="SUPFAM" id="SSF52087">
    <property type="entry name" value="CRAL/TRIO domain"/>
    <property type="match status" value="1"/>
</dbReference>
<evidence type="ECO:0000313" key="2">
    <source>
        <dbReference type="EMBL" id="KAK9506744.1"/>
    </source>
</evidence>
<sequence>MYFTCKILVPEVFTHRDPLSEPFKKSFKVMKFGCLPKLTDEGRRVILFSHSRPDGEDYEPEVLFKRISMMLDILLLEGVDYVGCEVVIDCTNVCFSQLTRYDLSLTKKTVDVGLKAIPQRVHRIHMVNPNSILDASLSLFRPILPKKLTNRFIIHRDFKSLPATLGLDCTPSDLGGDGPSTEEINNFWEKKLIAYRDWFIENDHIKTDESKRIGKCRYENNDCTFGHQGSFKKMEVD</sequence>
<proteinExistence type="predicted"/>
<dbReference type="Pfam" id="PF00650">
    <property type="entry name" value="CRAL_TRIO"/>
    <property type="match status" value="1"/>
</dbReference>
<evidence type="ECO:0000259" key="1">
    <source>
        <dbReference type="PROSITE" id="PS50191"/>
    </source>
</evidence>
<reference evidence="2 3" key="1">
    <citation type="submission" date="2022-12" db="EMBL/GenBank/DDBJ databases">
        <title>Chromosome-level genome assembly of true bugs.</title>
        <authorList>
            <person name="Ma L."/>
            <person name="Li H."/>
        </authorList>
    </citation>
    <scope>NUCLEOTIDE SEQUENCE [LARGE SCALE GENOMIC DNA]</scope>
    <source>
        <strain evidence="2">Lab_2022b</strain>
    </source>
</reference>
<comment type="caution">
    <text evidence="2">The sequence shown here is derived from an EMBL/GenBank/DDBJ whole genome shotgun (WGS) entry which is preliminary data.</text>
</comment>
<feature type="domain" description="CRAL-TRIO" evidence="1">
    <location>
        <begin position="19"/>
        <end position="182"/>
    </location>
</feature>
<dbReference type="Gene3D" id="3.40.525.10">
    <property type="entry name" value="CRAL-TRIO lipid binding domain"/>
    <property type="match status" value="1"/>
</dbReference>
<protein>
    <recommendedName>
        <fullName evidence="1">CRAL-TRIO domain-containing protein</fullName>
    </recommendedName>
</protein>
<dbReference type="AlphaFoldDB" id="A0AAW1D9M9"/>
<dbReference type="PANTHER" id="PTHR10174">
    <property type="entry name" value="ALPHA-TOCOPHEROL TRANSFER PROTEIN-RELATED"/>
    <property type="match status" value="1"/>
</dbReference>
<dbReference type="PANTHER" id="PTHR10174:SF216">
    <property type="entry name" value="CRAL-TRIO DOMAIN-CONTAINING PROTEIN-RELATED"/>
    <property type="match status" value="1"/>
</dbReference>
<name>A0AAW1D9M9_9HEMI</name>
<dbReference type="GO" id="GO:0016020">
    <property type="term" value="C:membrane"/>
    <property type="evidence" value="ECO:0007669"/>
    <property type="project" value="TreeGrafter"/>
</dbReference>
<dbReference type="EMBL" id="JAPXFL010000005">
    <property type="protein sequence ID" value="KAK9506744.1"/>
    <property type="molecule type" value="Genomic_DNA"/>
</dbReference>
<dbReference type="InterPro" id="IPR036865">
    <property type="entry name" value="CRAL-TRIO_dom_sf"/>
</dbReference>